<evidence type="ECO:0000313" key="1">
    <source>
        <dbReference type="EMBL" id="EMY33928.1"/>
    </source>
</evidence>
<dbReference type="EMBL" id="ANPE02000144">
    <property type="protein sequence ID" value="EMY33928.1"/>
    <property type="molecule type" value="Genomic_DNA"/>
</dbReference>
<sequence>MNARLHEALAILGDIDADDASTEARGRRAHARVIAMIEFADEVSGMRQEQRIANLLTLAQMGKKDSQAALHEARSLLGLDGGKEKALKGVA</sequence>
<name>N1V6Q3_9MICC</name>
<dbReference type="OrthoDB" id="4965845at2"/>
<proteinExistence type="predicted"/>
<accession>N1V6Q3</accession>
<dbReference type="AlphaFoldDB" id="N1V6Q3"/>
<evidence type="ECO:0000313" key="2">
    <source>
        <dbReference type="Proteomes" id="UP000010729"/>
    </source>
</evidence>
<keyword evidence="2" id="KW-1185">Reference proteome</keyword>
<gene>
    <name evidence="1" type="ORF">D477_012405</name>
</gene>
<organism evidence="1 2">
    <name type="scientific">Arthrobacter crystallopoietes BAB-32</name>
    <dbReference type="NCBI Taxonomy" id="1246476"/>
    <lineage>
        <taxon>Bacteria</taxon>
        <taxon>Bacillati</taxon>
        <taxon>Actinomycetota</taxon>
        <taxon>Actinomycetes</taxon>
        <taxon>Micrococcales</taxon>
        <taxon>Micrococcaceae</taxon>
        <taxon>Crystallibacter</taxon>
    </lineage>
</organism>
<dbReference type="Proteomes" id="UP000010729">
    <property type="component" value="Unassembled WGS sequence"/>
</dbReference>
<protein>
    <submittedName>
        <fullName evidence="1">Uncharacterized protein</fullName>
    </submittedName>
</protein>
<reference evidence="1 2" key="1">
    <citation type="journal article" date="2013" name="Genome Announc.">
        <title>Draft Genome Sequence of Arthrobacter crystallopoietes Strain BAB-32, Revealing Genes for Bioremediation.</title>
        <authorList>
            <person name="Joshi M.N."/>
            <person name="Pandit A.S."/>
            <person name="Sharma A."/>
            <person name="Pandya R.V."/>
            <person name="Desai S.M."/>
            <person name="Saxena A.K."/>
            <person name="Bagatharia S.B."/>
        </authorList>
    </citation>
    <scope>NUCLEOTIDE SEQUENCE [LARGE SCALE GENOMIC DNA]</scope>
    <source>
        <strain evidence="1 2">BAB-32</strain>
    </source>
</reference>
<comment type="caution">
    <text evidence="1">The sequence shown here is derived from an EMBL/GenBank/DDBJ whole genome shotgun (WGS) entry which is preliminary data.</text>
</comment>
<dbReference type="RefSeq" id="WP_005269464.1">
    <property type="nucleotide sequence ID" value="NZ_ANPE02000144.1"/>
</dbReference>